<keyword evidence="3" id="KW-0238">DNA-binding</keyword>
<dbReference type="EMBL" id="BAABBF010000004">
    <property type="protein sequence ID" value="GAA3711488.1"/>
    <property type="molecule type" value="Genomic_DNA"/>
</dbReference>
<keyword evidence="4" id="KW-0804">Transcription</keyword>
<dbReference type="PANTHER" id="PTHR30126">
    <property type="entry name" value="HTH-TYPE TRANSCRIPTIONAL REGULATOR"/>
    <property type="match status" value="1"/>
</dbReference>
<comment type="similarity">
    <text evidence="1">Belongs to the LysR transcriptional regulatory family.</text>
</comment>
<evidence type="ECO:0000256" key="2">
    <source>
        <dbReference type="ARBA" id="ARBA00023015"/>
    </source>
</evidence>
<evidence type="ECO:0000259" key="5">
    <source>
        <dbReference type="PROSITE" id="PS50931"/>
    </source>
</evidence>
<sequence>MDPLSLNSRHLRAMVAIVATGRISSAARAVNLTQPAVTQGLAKLEAQIRLTLFDRRADGMIPTDAAHILAPRAEAALRRIGRGHATGAQIRAFLAVADAGSYAAAAAATGLSEASLHRAVGDLSVGIGQRLVERRGRGIALTARGLAVARNFRLALVELRSGIAELAALHGREVGRIVIGAMPLSRARLLPQAIGLFHARHPQVDLTIVEGSHAELVGPLRDGEIDLMVGALRADAPDGIAQRPLFEDRPIIIGRAGHPLVARGGTVDARDLTSYPWIVPAPGTPLYALWASMFAAAGVAAPHVPIECGSVIMVRQILVGSDFLTLLSTDQVRVELEAGWLTAIGDVPGEVRRTIGISTRDDWRPTALQRRFVETLSGQGE</sequence>
<dbReference type="Gene3D" id="1.10.10.10">
    <property type="entry name" value="Winged helix-like DNA-binding domain superfamily/Winged helix DNA-binding domain"/>
    <property type="match status" value="2"/>
</dbReference>
<dbReference type="SUPFAM" id="SSF53850">
    <property type="entry name" value="Periplasmic binding protein-like II"/>
    <property type="match status" value="1"/>
</dbReference>
<dbReference type="PROSITE" id="PS50931">
    <property type="entry name" value="HTH_LYSR"/>
    <property type="match status" value="2"/>
</dbReference>
<organism evidence="6 7">
    <name type="scientific">Sphingomonas cynarae</name>
    <dbReference type="NCBI Taxonomy" id="930197"/>
    <lineage>
        <taxon>Bacteria</taxon>
        <taxon>Pseudomonadati</taxon>
        <taxon>Pseudomonadota</taxon>
        <taxon>Alphaproteobacteria</taxon>
        <taxon>Sphingomonadales</taxon>
        <taxon>Sphingomonadaceae</taxon>
        <taxon>Sphingomonas</taxon>
    </lineage>
</organism>
<accession>A0ABP7DXV2</accession>
<gene>
    <name evidence="6" type="ORF">GCM10022268_20620</name>
</gene>
<dbReference type="Pfam" id="PF03466">
    <property type="entry name" value="LysR_substrate"/>
    <property type="match status" value="1"/>
</dbReference>
<dbReference type="PANTHER" id="PTHR30126:SF98">
    <property type="entry name" value="HTH-TYPE TRANSCRIPTIONAL ACTIVATOR BAUR"/>
    <property type="match status" value="1"/>
</dbReference>
<dbReference type="PRINTS" id="PR00039">
    <property type="entry name" value="HTHLYSR"/>
</dbReference>
<comment type="caution">
    <text evidence="6">The sequence shown here is derived from an EMBL/GenBank/DDBJ whole genome shotgun (WGS) entry which is preliminary data.</text>
</comment>
<name>A0ABP7DXV2_9SPHN</name>
<keyword evidence="7" id="KW-1185">Reference proteome</keyword>
<dbReference type="Pfam" id="PF00126">
    <property type="entry name" value="HTH_1"/>
    <property type="match status" value="2"/>
</dbReference>
<dbReference type="InterPro" id="IPR036388">
    <property type="entry name" value="WH-like_DNA-bd_sf"/>
</dbReference>
<protein>
    <submittedName>
        <fullName evidence="6">LysR family transcriptional regulator</fullName>
    </submittedName>
</protein>
<evidence type="ECO:0000256" key="4">
    <source>
        <dbReference type="ARBA" id="ARBA00023163"/>
    </source>
</evidence>
<evidence type="ECO:0000313" key="6">
    <source>
        <dbReference type="EMBL" id="GAA3711488.1"/>
    </source>
</evidence>
<dbReference type="InterPro" id="IPR036390">
    <property type="entry name" value="WH_DNA-bd_sf"/>
</dbReference>
<reference evidence="7" key="1">
    <citation type="journal article" date="2019" name="Int. J. Syst. Evol. Microbiol.">
        <title>The Global Catalogue of Microorganisms (GCM) 10K type strain sequencing project: providing services to taxonomists for standard genome sequencing and annotation.</title>
        <authorList>
            <consortium name="The Broad Institute Genomics Platform"/>
            <consortium name="The Broad Institute Genome Sequencing Center for Infectious Disease"/>
            <person name="Wu L."/>
            <person name="Ma J."/>
        </authorList>
    </citation>
    <scope>NUCLEOTIDE SEQUENCE [LARGE SCALE GENOMIC DNA]</scope>
    <source>
        <strain evidence="7">JCM 17498</strain>
    </source>
</reference>
<dbReference type="SUPFAM" id="SSF46785">
    <property type="entry name" value="Winged helix' DNA-binding domain"/>
    <property type="match status" value="2"/>
</dbReference>
<keyword evidence="2" id="KW-0805">Transcription regulation</keyword>
<dbReference type="InterPro" id="IPR000847">
    <property type="entry name" value="LysR_HTH_N"/>
</dbReference>
<feature type="domain" description="HTH lysR-type" evidence="5">
    <location>
        <begin position="89"/>
        <end position="142"/>
    </location>
</feature>
<proteinExistence type="inferred from homology"/>
<dbReference type="InterPro" id="IPR005119">
    <property type="entry name" value="LysR_subst-bd"/>
</dbReference>
<dbReference type="RefSeq" id="WP_344693304.1">
    <property type="nucleotide sequence ID" value="NZ_BAABBF010000004.1"/>
</dbReference>
<evidence type="ECO:0000256" key="1">
    <source>
        <dbReference type="ARBA" id="ARBA00009437"/>
    </source>
</evidence>
<dbReference type="Gene3D" id="3.40.190.10">
    <property type="entry name" value="Periplasmic binding protein-like II"/>
    <property type="match status" value="2"/>
</dbReference>
<evidence type="ECO:0000313" key="7">
    <source>
        <dbReference type="Proteomes" id="UP001500523"/>
    </source>
</evidence>
<dbReference type="Proteomes" id="UP001500523">
    <property type="component" value="Unassembled WGS sequence"/>
</dbReference>
<feature type="domain" description="HTH lysR-type" evidence="5">
    <location>
        <begin position="6"/>
        <end position="63"/>
    </location>
</feature>
<evidence type="ECO:0000256" key="3">
    <source>
        <dbReference type="ARBA" id="ARBA00023125"/>
    </source>
</evidence>